<sequence length="548" mass="62472">AALRTAPAWEVATAPGTCPRPAEPACTPRQPPLAPPDVFLVVFPRYLLPHHPLQYLRQAACPSNRLSTKNLYVFISRDISLQHVSWSAPLATTSPSDPQPADGDQSAMDQSIIRISKELSDIQRGSDLAIAVACRDIDVRNVKALVVGPHETPYEFGFFEFAVRFNREYPSKAPNVQCVTTNGGMCRFNPNIYANGKICLSILGTWRGERGEEWSSAQGLESILLSIQSLLSSNPYENEPGFEDANEESDKRMQKDYVQKIRHETLRISVIQRLEGYLGLNADGSKSKDVDDEESDETNVPFEPFKDLCKRRFLWYYESYMVAIEKGKSEVKEQQLFVRMPFEAPTSNTMDGRFNYRELERRLKNIKAALDAEPKQWAREGLAAMAKESTVCVNLQHQFDQVSASFKRGDMPHDVTLEGGNPFVWVITYFGRPMTNLDGGLFRIRMHFSPRFPDEQPRVRFETRIFHHHIAEDGTACYTANPLKREDIKSHIEAIISMLEEDDPAYDPREIVNLEATRMYWGGGTEGKRMYNRRLRRSVQQSMEDFPE</sequence>
<dbReference type="Proteomes" id="UP000236621">
    <property type="component" value="Unassembled WGS sequence"/>
</dbReference>
<keyword evidence="1" id="KW-0833">Ubl conjugation pathway</keyword>
<keyword evidence="4" id="KW-1185">Reference proteome</keyword>
<dbReference type="InterPro" id="IPR050113">
    <property type="entry name" value="Ub_conjugating_enzyme"/>
</dbReference>
<dbReference type="EMBL" id="NRSZ01000907">
    <property type="protein sequence ID" value="PNY24346.1"/>
    <property type="molecule type" value="Genomic_DNA"/>
</dbReference>
<name>A0A2K3Q9W4_9HYPO</name>
<gene>
    <name evidence="3" type="ORF">TCAP_05719</name>
</gene>
<dbReference type="SMART" id="SM00212">
    <property type="entry name" value="UBCc"/>
    <property type="match status" value="2"/>
</dbReference>
<protein>
    <submittedName>
        <fullName evidence="3">Ubiquitin-conjugating enzyme E2 Z</fullName>
    </submittedName>
</protein>
<dbReference type="STRING" id="45235.A0A2K3Q9W4"/>
<dbReference type="InterPro" id="IPR016135">
    <property type="entry name" value="UBQ-conjugating_enzyme/RWD"/>
</dbReference>
<feature type="domain" description="UBC core" evidence="2">
    <location>
        <begin position="110"/>
        <end position="270"/>
    </location>
</feature>
<feature type="domain" description="UBC core" evidence="2">
    <location>
        <begin position="390"/>
        <end position="544"/>
    </location>
</feature>
<dbReference type="Pfam" id="PF00179">
    <property type="entry name" value="UQ_con"/>
    <property type="match status" value="2"/>
</dbReference>
<evidence type="ECO:0000313" key="3">
    <source>
        <dbReference type="EMBL" id="PNY24346.1"/>
    </source>
</evidence>
<evidence type="ECO:0000256" key="1">
    <source>
        <dbReference type="ARBA" id="ARBA00022786"/>
    </source>
</evidence>
<organism evidence="3 4">
    <name type="scientific">Tolypocladium capitatum</name>
    <dbReference type="NCBI Taxonomy" id="45235"/>
    <lineage>
        <taxon>Eukaryota</taxon>
        <taxon>Fungi</taxon>
        <taxon>Dikarya</taxon>
        <taxon>Ascomycota</taxon>
        <taxon>Pezizomycotina</taxon>
        <taxon>Sordariomycetes</taxon>
        <taxon>Hypocreomycetidae</taxon>
        <taxon>Hypocreales</taxon>
        <taxon>Ophiocordycipitaceae</taxon>
        <taxon>Tolypocladium</taxon>
    </lineage>
</organism>
<dbReference type="Gene3D" id="3.10.110.10">
    <property type="entry name" value="Ubiquitin Conjugating Enzyme"/>
    <property type="match status" value="2"/>
</dbReference>
<reference evidence="3 4" key="1">
    <citation type="submission" date="2017-08" db="EMBL/GenBank/DDBJ databases">
        <title>Harnessing the power of phylogenomics to disentangle the directionality and signatures of interkingdom host jumping in the parasitic fungal genus Tolypocladium.</title>
        <authorList>
            <person name="Quandt C.A."/>
            <person name="Patterson W."/>
            <person name="Spatafora J.W."/>
        </authorList>
    </citation>
    <scope>NUCLEOTIDE SEQUENCE [LARGE SCALE GENOMIC DNA]</scope>
    <source>
        <strain evidence="3 4">CBS 113982</strain>
    </source>
</reference>
<proteinExistence type="predicted"/>
<dbReference type="FunFam" id="3.10.110.10:FF:000126">
    <property type="entry name" value="Ubiquitin conjugating enzyme, putative"/>
    <property type="match status" value="1"/>
</dbReference>
<dbReference type="SUPFAM" id="SSF54495">
    <property type="entry name" value="UBC-like"/>
    <property type="match status" value="2"/>
</dbReference>
<feature type="non-terminal residue" evidence="3">
    <location>
        <position position="1"/>
    </location>
</feature>
<evidence type="ECO:0000259" key="2">
    <source>
        <dbReference type="PROSITE" id="PS50127"/>
    </source>
</evidence>
<dbReference type="CDD" id="cd00195">
    <property type="entry name" value="UBCc_UEV"/>
    <property type="match status" value="1"/>
</dbReference>
<dbReference type="InterPro" id="IPR000608">
    <property type="entry name" value="UBC"/>
</dbReference>
<dbReference type="AlphaFoldDB" id="A0A2K3Q9W4"/>
<dbReference type="PANTHER" id="PTHR24067">
    <property type="entry name" value="UBIQUITIN-CONJUGATING ENZYME E2"/>
    <property type="match status" value="1"/>
</dbReference>
<comment type="caution">
    <text evidence="3">The sequence shown here is derived from an EMBL/GenBank/DDBJ whole genome shotgun (WGS) entry which is preliminary data.</text>
</comment>
<dbReference type="PROSITE" id="PS50127">
    <property type="entry name" value="UBC_2"/>
    <property type="match status" value="2"/>
</dbReference>
<dbReference type="CDD" id="cd23809">
    <property type="entry name" value="UBCc_UBE2Z"/>
    <property type="match status" value="1"/>
</dbReference>
<accession>A0A2K3Q9W4</accession>
<dbReference type="OrthoDB" id="1926878at2759"/>
<evidence type="ECO:0000313" key="4">
    <source>
        <dbReference type="Proteomes" id="UP000236621"/>
    </source>
</evidence>